<organism evidence="1 2">
    <name type="scientific">Chryseobacterium pennipullorum</name>
    <dbReference type="NCBI Taxonomy" id="2258963"/>
    <lineage>
        <taxon>Bacteria</taxon>
        <taxon>Pseudomonadati</taxon>
        <taxon>Bacteroidota</taxon>
        <taxon>Flavobacteriia</taxon>
        <taxon>Flavobacteriales</taxon>
        <taxon>Weeksellaceae</taxon>
        <taxon>Chryseobacterium group</taxon>
        <taxon>Chryseobacterium</taxon>
    </lineage>
</organism>
<name>A0A3D9B8P9_9FLAO</name>
<protein>
    <recommendedName>
        <fullName evidence="3">DUF3828 domain-containing protein</fullName>
    </recommendedName>
</protein>
<keyword evidence="2" id="KW-1185">Reference proteome</keyword>
<accession>A0A3D9B8P9</accession>
<gene>
    <name evidence="1" type="ORF">DRF67_00295</name>
</gene>
<evidence type="ECO:0000313" key="1">
    <source>
        <dbReference type="EMBL" id="REC50020.1"/>
    </source>
</evidence>
<dbReference type="Gene3D" id="3.10.450.50">
    <property type="match status" value="1"/>
</dbReference>
<dbReference type="Proteomes" id="UP000256257">
    <property type="component" value="Unassembled WGS sequence"/>
</dbReference>
<proteinExistence type="predicted"/>
<evidence type="ECO:0000313" key="2">
    <source>
        <dbReference type="Proteomes" id="UP000256257"/>
    </source>
</evidence>
<dbReference type="RefSeq" id="WP_115925845.1">
    <property type="nucleotide sequence ID" value="NZ_QNVV01000001.1"/>
</dbReference>
<dbReference type="AlphaFoldDB" id="A0A3D9B8P9"/>
<comment type="caution">
    <text evidence="1">The sequence shown here is derived from an EMBL/GenBank/DDBJ whole genome shotgun (WGS) entry which is preliminary data.</text>
</comment>
<dbReference type="PROSITE" id="PS51257">
    <property type="entry name" value="PROKAR_LIPOPROTEIN"/>
    <property type="match status" value="1"/>
</dbReference>
<sequence length="182" mass="20523">MKKKLFLCFSILLFFVSCKEKTTECSLSSNTAIGLKIDELYTQYGKSNDAVYNQPIPDNLFSPSLKKAVENAINASKADIEKVKKSDHPDEKPLIFEGAIFSSLYEGYSRYNIQSIKVNGNTADALVHFEYDMATPKVVWTDTLRLIEDHKQWRIDNITFDSIGNSKDLKGVLTDFAQGSHP</sequence>
<dbReference type="OrthoDB" id="759561at2"/>
<evidence type="ECO:0008006" key="3">
    <source>
        <dbReference type="Google" id="ProtNLM"/>
    </source>
</evidence>
<dbReference type="EMBL" id="QNVV01000001">
    <property type="protein sequence ID" value="REC50020.1"/>
    <property type="molecule type" value="Genomic_DNA"/>
</dbReference>
<reference evidence="1 2" key="1">
    <citation type="submission" date="2018-06" db="EMBL/GenBank/DDBJ databases">
        <title>Novel Chryseobacterium species.</title>
        <authorList>
            <person name="Newman J."/>
            <person name="Hugo C."/>
            <person name="Oosthuizen L."/>
            <person name="Charimba G."/>
        </authorList>
    </citation>
    <scope>NUCLEOTIDE SEQUENCE [LARGE SCALE GENOMIC DNA]</scope>
    <source>
        <strain evidence="1 2">7_F195</strain>
    </source>
</reference>